<dbReference type="EMBL" id="MLJW01007420">
    <property type="protein sequence ID" value="OIQ65328.1"/>
    <property type="molecule type" value="Genomic_DNA"/>
</dbReference>
<evidence type="ECO:0000313" key="2">
    <source>
        <dbReference type="EMBL" id="OIQ65328.1"/>
    </source>
</evidence>
<feature type="region of interest" description="Disordered" evidence="1">
    <location>
        <begin position="350"/>
        <end position="372"/>
    </location>
</feature>
<sequence length="382" mass="38922">MVAEGAFAAQFAGVHVAFEDDLAVGGHLQIVRHAGHHLDALAPQEAGEHHLAEEGWQGRGGGVGQRRVAAEAHGHGHALVPAVAVAVPGAIVVELGVEAQGAVVEDLQSVEAQVAVAGLLVAGVAEAEGDEGAAVLGPGGEHGQIGEPHLVALQHHLLAHPLPDGLRHPVPDLGQDGQLGQLLEEAGAGLGHGLLDQLLDAVGDGIQAPGFAIHAEGHLHALQAAEGVHDHGHGVPPGLVEAQGLPAPGLLGDAVGDGRHLQHGIHLDGDAGQLARGLELLQEGLEVAANGFSGFHLPKGPLFAGKFPVSASQRENRPIGVVLSAGTVLSGCYRLTILFHYVSIASWPPNPSSATTRKPCSRGNGSFGSHPSRQWPCGSWPC</sequence>
<feature type="compositionally biased region" description="Polar residues" evidence="1">
    <location>
        <begin position="352"/>
        <end position="372"/>
    </location>
</feature>
<evidence type="ECO:0000256" key="1">
    <source>
        <dbReference type="SAM" id="MobiDB-lite"/>
    </source>
</evidence>
<proteinExistence type="predicted"/>
<reference evidence="2" key="1">
    <citation type="submission" date="2016-10" db="EMBL/GenBank/DDBJ databases">
        <title>Sequence of Gallionella enrichment culture.</title>
        <authorList>
            <person name="Poehlein A."/>
            <person name="Muehling M."/>
            <person name="Daniel R."/>
        </authorList>
    </citation>
    <scope>NUCLEOTIDE SEQUENCE</scope>
</reference>
<comment type="caution">
    <text evidence="2">The sequence shown here is derived from an EMBL/GenBank/DDBJ whole genome shotgun (WGS) entry which is preliminary data.</text>
</comment>
<protein>
    <submittedName>
        <fullName evidence="2">Uncharacterized protein</fullName>
    </submittedName>
</protein>
<organism evidence="2">
    <name type="scientific">mine drainage metagenome</name>
    <dbReference type="NCBI Taxonomy" id="410659"/>
    <lineage>
        <taxon>unclassified sequences</taxon>
        <taxon>metagenomes</taxon>
        <taxon>ecological metagenomes</taxon>
    </lineage>
</organism>
<gene>
    <name evidence="2" type="ORF">GALL_531150</name>
</gene>
<name>A0A1J5P3S9_9ZZZZ</name>
<dbReference type="AlphaFoldDB" id="A0A1J5P3S9"/>
<accession>A0A1J5P3S9</accession>